<evidence type="ECO:0000313" key="2">
    <source>
        <dbReference type="EMBL" id="SMR03537.1"/>
    </source>
</evidence>
<proteinExistence type="predicted"/>
<keyword evidence="3" id="KW-1185">Reference proteome</keyword>
<dbReference type="AlphaFoldDB" id="A0A1Y6H7M0"/>
<reference evidence="1 3" key="2">
    <citation type="submission" date="2017-05" db="EMBL/GenBank/DDBJ databases">
        <authorList>
            <person name="Blom J."/>
        </authorList>
    </citation>
    <scope>NUCLEOTIDE SEQUENCE [LARGE SCALE GENOMIC DNA]</scope>
    <source>
        <strain evidence="1">PD885</strain>
    </source>
</reference>
<dbReference type="Proteomes" id="UP000195953">
    <property type="component" value="Chromosome 1"/>
</dbReference>
<evidence type="ECO:0000313" key="4">
    <source>
        <dbReference type="Proteomes" id="UP000195953"/>
    </source>
</evidence>
<dbReference type="EMBL" id="LT853885">
    <property type="protein sequence ID" value="SMR03537.1"/>
    <property type="molecule type" value="Genomic_DNA"/>
</dbReference>
<sequence>MSSVCGLDFDYYHNVLKAMGYRDVPVYGEIGELRSWRYYKNDITLSIIPQNVVALEAGRVCVKSIGTLN</sequence>
<organism evidence="2 4">
    <name type="scientific">Xanthomonas fragariae</name>
    <dbReference type="NCBI Taxonomy" id="48664"/>
    <lineage>
        <taxon>Bacteria</taxon>
        <taxon>Pseudomonadati</taxon>
        <taxon>Pseudomonadota</taxon>
        <taxon>Gammaproteobacteria</taxon>
        <taxon>Lysobacterales</taxon>
        <taxon>Lysobacteraceae</taxon>
        <taxon>Xanthomonas</taxon>
    </lineage>
</organism>
<dbReference type="GeneID" id="69055338"/>
<gene>
    <name evidence="2" type="ORF">PD5205_02236</name>
    <name evidence="1" type="ORF">PD885_02263</name>
</gene>
<dbReference type="EMBL" id="LT853882">
    <property type="protein sequence ID" value="SMQ99505.1"/>
    <property type="molecule type" value="Genomic_DNA"/>
</dbReference>
<name>A0A1Y6H7M0_9XANT</name>
<protein>
    <submittedName>
        <fullName evidence="2">Uncharacterized protein</fullName>
    </submittedName>
</protein>
<evidence type="ECO:0000313" key="3">
    <source>
        <dbReference type="Proteomes" id="UP000195877"/>
    </source>
</evidence>
<reference evidence="2 4" key="1">
    <citation type="submission" date="2017-05" db="EMBL/GenBank/DDBJ databases">
        <authorList>
            <person name="Song R."/>
            <person name="Chenine A.L."/>
            <person name="Ruprecht R.M."/>
        </authorList>
    </citation>
    <scope>NUCLEOTIDE SEQUENCE [LARGE SCALE GENOMIC DNA]</scope>
    <source>
        <strain evidence="2">PD5205</strain>
    </source>
</reference>
<dbReference type="Proteomes" id="UP000195877">
    <property type="component" value="Chromosome 1"/>
</dbReference>
<accession>A0A1Y6H7M0</accession>
<evidence type="ECO:0000313" key="1">
    <source>
        <dbReference type="EMBL" id="SMQ99505.1"/>
    </source>
</evidence>
<dbReference type="RefSeq" id="WP_002813703.1">
    <property type="nucleotide sequence ID" value="NZ_CP016830.1"/>
</dbReference>